<comment type="caution">
    <text evidence="10">The sequence shown here is derived from an EMBL/GenBank/DDBJ whole genome shotgun (WGS) entry which is preliminary data.</text>
</comment>
<protein>
    <submittedName>
        <fullName evidence="10">Putative transport protein</fullName>
    </submittedName>
</protein>
<keyword evidence="7 8" id="KW-0472">Membrane</keyword>
<dbReference type="InterPro" id="IPR050144">
    <property type="entry name" value="AAE_transporter"/>
</dbReference>
<dbReference type="InterPro" id="IPR022457">
    <property type="entry name" value="Asp_Ala_antiprt"/>
</dbReference>
<dbReference type="PROSITE" id="PS51202">
    <property type="entry name" value="RCK_C"/>
    <property type="match status" value="1"/>
</dbReference>
<keyword evidence="11" id="KW-1185">Reference proteome</keyword>
<keyword evidence="4" id="KW-1003">Cell membrane</keyword>
<organism evidence="10 11">
    <name type="scientific">Bradyrhizobium stylosanthis</name>
    <dbReference type="NCBI Taxonomy" id="1803665"/>
    <lineage>
        <taxon>Bacteria</taxon>
        <taxon>Pseudomonadati</taxon>
        <taxon>Pseudomonadota</taxon>
        <taxon>Alphaproteobacteria</taxon>
        <taxon>Hyphomicrobiales</taxon>
        <taxon>Nitrobacteraceae</taxon>
        <taxon>Bradyrhizobium</taxon>
    </lineage>
</organism>
<feature type="transmembrane region" description="Helical" evidence="8">
    <location>
        <begin position="480"/>
        <end position="505"/>
    </location>
</feature>
<evidence type="ECO:0000259" key="9">
    <source>
        <dbReference type="PROSITE" id="PS51202"/>
    </source>
</evidence>
<keyword evidence="3" id="KW-0813">Transport</keyword>
<sequence>MLTGMLTWLEQFLVRYPELALFLVIAAGYWIGSFKIGTFSLGPVTGALFAGLVVGHFAHVPVSGMTKSFLFLLFLFGVGYLVGPQFVQTMKRDGLKPMLLAVVVCLTGLATAIVVAKVLRLDPGFAAGLMSGSLSQSAAMGTATDAINGLAIPEVQRARFVSHVAVADAVTYIFGYAGVILFVTQVAPALLKIDLRAEALKLEETLGVTRTKPGLASAWRKFELRAYRLDAGSPLVGITVAAAEARIPEHRLFIHRIRRGERLLEADPGTVLAAGDLIALSAPREVIIALVSPRADEVEDRELLDIPLISADVILINPKLAGTTLEAASRESWARALYLRSLSRGDQQIPVGAGVVLQRGDLLRIVGPEPIVQTAAKSIGAIVAPSTSIDFIVLGLAIFVGGLVGTLLTFSVGGVNISLSTSVGTLLAGLFVGALRTRYPLFGQIPDGAISLMTSLGLAAFVGLTGIHAGPIFLSAIREAGIGLLLGGVAVTLLPQIVGLCFGHFVLRMNPILLLGGLTGAQTVTAAMAALQERAGSPVPVLGYTPAYPVANILLTTWGSVMVVVFA</sequence>
<feature type="transmembrane region" description="Helical" evidence="8">
    <location>
        <begin position="38"/>
        <end position="57"/>
    </location>
</feature>
<dbReference type="PANTHER" id="PTHR30445:SF9">
    <property type="match status" value="1"/>
</dbReference>
<dbReference type="GO" id="GO:0006813">
    <property type="term" value="P:potassium ion transport"/>
    <property type="evidence" value="ECO:0007669"/>
    <property type="project" value="InterPro"/>
</dbReference>
<feature type="domain" description="RCK C-terminal" evidence="9">
    <location>
        <begin position="212"/>
        <end position="296"/>
    </location>
</feature>
<evidence type="ECO:0000256" key="8">
    <source>
        <dbReference type="SAM" id="Phobius"/>
    </source>
</evidence>
<feature type="transmembrane region" description="Helical" evidence="8">
    <location>
        <begin position="69"/>
        <end position="87"/>
    </location>
</feature>
<name>A0A560E5F7_9BRAD</name>
<dbReference type="InterPro" id="IPR006037">
    <property type="entry name" value="RCK_C"/>
</dbReference>
<gene>
    <name evidence="10" type="ORF">FBZ96_1021099</name>
</gene>
<evidence type="ECO:0000256" key="4">
    <source>
        <dbReference type="ARBA" id="ARBA00022475"/>
    </source>
</evidence>
<dbReference type="PANTHER" id="PTHR30445">
    <property type="entry name" value="K(+)_H(+) ANTIPORTER SUBUNIT KHTT"/>
    <property type="match status" value="1"/>
</dbReference>
<reference evidence="10 11" key="1">
    <citation type="submission" date="2019-06" db="EMBL/GenBank/DDBJ databases">
        <title>Genomic Encyclopedia of Type Strains, Phase IV (KMG-V): Genome sequencing to study the core and pangenomes of soil and plant-associated prokaryotes.</title>
        <authorList>
            <person name="Whitman W."/>
        </authorList>
    </citation>
    <scope>NUCLEOTIDE SEQUENCE [LARGE SCALE GENOMIC DNA]</scope>
    <source>
        <strain evidence="10 11">BR 510</strain>
    </source>
</reference>
<dbReference type="Gene3D" id="3.30.70.1450">
    <property type="entry name" value="Regulator of K+ conductance, C-terminal domain"/>
    <property type="match status" value="1"/>
</dbReference>
<dbReference type="GO" id="GO:0005886">
    <property type="term" value="C:plasma membrane"/>
    <property type="evidence" value="ECO:0007669"/>
    <property type="project" value="UniProtKB-SubCell"/>
</dbReference>
<proteinExistence type="inferred from homology"/>
<dbReference type="Proteomes" id="UP000319949">
    <property type="component" value="Unassembled WGS sequence"/>
</dbReference>
<feature type="transmembrane region" description="Helical" evidence="8">
    <location>
        <begin position="512"/>
        <end position="531"/>
    </location>
</feature>
<feature type="transmembrane region" description="Helical" evidence="8">
    <location>
        <begin position="391"/>
        <end position="411"/>
    </location>
</feature>
<accession>A0A560E5F7</accession>
<dbReference type="InterPro" id="IPR006512">
    <property type="entry name" value="YidE_YbjL"/>
</dbReference>
<feature type="transmembrane region" description="Helical" evidence="8">
    <location>
        <begin position="546"/>
        <end position="566"/>
    </location>
</feature>
<evidence type="ECO:0000313" key="11">
    <source>
        <dbReference type="Proteomes" id="UP000319949"/>
    </source>
</evidence>
<feature type="transmembrane region" description="Helical" evidence="8">
    <location>
        <begin position="417"/>
        <end position="437"/>
    </location>
</feature>
<comment type="subcellular location">
    <subcellularLocation>
        <location evidence="1">Cell membrane</location>
        <topology evidence="1">Multi-pass membrane protein</topology>
    </subcellularLocation>
</comment>
<feature type="transmembrane region" description="Helical" evidence="8">
    <location>
        <begin position="12"/>
        <end position="31"/>
    </location>
</feature>
<dbReference type="STRING" id="1803665.GCA_001641335_01433"/>
<dbReference type="NCBIfam" id="TIGR03802">
    <property type="entry name" value="Asp_Ala_antiprt"/>
    <property type="match status" value="1"/>
</dbReference>
<dbReference type="GO" id="GO:0008324">
    <property type="term" value="F:monoatomic cation transmembrane transporter activity"/>
    <property type="evidence" value="ECO:0007669"/>
    <property type="project" value="InterPro"/>
</dbReference>
<feature type="transmembrane region" description="Helical" evidence="8">
    <location>
        <begin position="99"/>
        <end position="119"/>
    </location>
</feature>
<evidence type="ECO:0000256" key="6">
    <source>
        <dbReference type="ARBA" id="ARBA00022989"/>
    </source>
</evidence>
<dbReference type="InterPro" id="IPR036721">
    <property type="entry name" value="RCK_C_sf"/>
</dbReference>
<keyword evidence="5 8" id="KW-0812">Transmembrane</keyword>
<evidence type="ECO:0000256" key="1">
    <source>
        <dbReference type="ARBA" id="ARBA00004651"/>
    </source>
</evidence>
<dbReference type="RefSeq" id="WP_246670124.1">
    <property type="nucleotide sequence ID" value="NZ_VITK01000002.1"/>
</dbReference>
<evidence type="ECO:0000256" key="3">
    <source>
        <dbReference type="ARBA" id="ARBA00022448"/>
    </source>
</evidence>
<comment type="similarity">
    <text evidence="2">Belongs to the AAE transporter (TC 2.A.81) family.</text>
</comment>
<evidence type="ECO:0000256" key="7">
    <source>
        <dbReference type="ARBA" id="ARBA00023136"/>
    </source>
</evidence>
<evidence type="ECO:0000313" key="10">
    <source>
        <dbReference type="EMBL" id="TWB04619.1"/>
    </source>
</evidence>
<evidence type="ECO:0000256" key="2">
    <source>
        <dbReference type="ARBA" id="ARBA00009854"/>
    </source>
</evidence>
<keyword evidence="6 8" id="KW-1133">Transmembrane helix</keyword>
<feature type="transmembrane region" description="Helical" evidence="8">
    <location>
        <begin position="449"/>
        <end position="474"/>
    </location>
</feature>
<dbReference type="SUPFAM" id="SSF116726">
    <property type="entry name" value="TrkA C-terminal domain-like"/>
    <property type="match status" value="2"/>
</dbReference>
<dbReference type="EMBL" id="VITK01000002">
    <property type="protein sequence ID" value="TWB04619.1"/>
    <property type="molecule type" value="Genomic_DNA"/>
</dbReference>
<feature type="transmembrane region" description="Helical" evidence="8">
    <location>
        <begin position="169"/>
        <end position="191"/>
    </location>
</feature>
<dbReference type="Pfam" id="PF06826">
    <property type="entry name" value="Asp-Al_Ex"/>
    <property type="match status" value="2"/>
</dbReference>
<dbReference type="AlphaFoldDB" id="A0A560E5F7"/>
<dbReference type="Pfam" id="PF02080">
    <property type="entry name" value="TrkA_C"/>
    <property type="match status" value="1"/>
</dbReference>
<evidence type="ECO:0000256" key="5">
    <source>
        <dbReference type="ARBA" id="ARBA00022692"/>
    </source>
</evidence>